<dbReference type="InterPro" id="IPR035979">
    <property type="entry name" value="RBD_domain_sf"/>
</dbReference>
<evidence type="ECO:0008006" key="4">
    <source>
        <dbReference type="Google" id="ProtNLM"/>
    </source>
</evidence>
<organism evidence="1 3">
    <name type="scientific">Medicago truncatula</name>
    <name type="common">Barrel medic</name>
    <name type="synonym">Medicago tribuloides</name>
    <dbReference type="NCBI Taxonomy" id="3880"/>
    <lineage>
        <taxon>Eukaryota</taxon>
        <taxon>Viridiplantae</taxon>
        <taxon>Streptophyta</taxon>
        <taxon>Embryophyta</taxon>
        <taxon>Tracheophyta</taxon>
        <taxon>Spermatophyta</taxon>
        <taxon>Magnoliopsida</taxon>
        <taxon>eudicotyledons</taxon>
        <taxon>Gunneridae</taxon>
        <taxon>Pentapetalae</taxon>
        <taxon>rosids</taxon>
        <taxon>fabids</taxon>
        <taxon>Fabales</taxon>
        <taxon>Fabaceae</taxon>
        <taxon>Papilionoideae</taxon>
        <taxon>50 kb inversion clade</taxon>
        <taxon>NPAAA clade</taxon>
        <taxon>Hologalegina</taxon>
        <taxon>IRL clade</taxon>
        <taxon>Trifolieae</taxon>
        <taxon>Medicago</taxon>
    </lineage>
</organism>
<evidence type="ECO:0000313" key="2">
    <source>
        <dbReference type="EnsemblPlants" id="KEH22536"/>
    </source>
</evidence>
<dbReference type="EMBL" id="CM001223">
    <property type="protein sequence ID" value="KEH22536.1"/>
    <property type="molecule type" value="Genomic_DNA"/>
</dbReference>
<dbReference type="SUPFAM" id="SSF54928">
    <property type="entry name" value="RNA-binding domain, RBD"/>
    <property type="match status" value="1"/>
</dbReference>
<dbReference type="HOGENOM" id="CLU_2853133_0_0_1"/>
<dbReference type="Gene3D" id="3.30.70.330">
    <property type="match status" value="1"/>
</dbReference>
<sequence>MNTDPPEYDTNLNNTIFVGNLGFNVLEEELKQNLQLFREIISAKIHESKGVVLFNLTNRASCQNP</sequence>
<reference evidence="2" key="3">
    <citation type="submission" date="2015-04" db="UniProtKB">
        <authorList>
            <consortium name="EnsemblPlants"/>
        </authorList>
    </citation>
    <scope>IDENTIFICATION</scope>
    <source>
        <strain evidence="2">cv. Jemalong A17</strain>
    </source>
</reference>
<dbReference type="InterPro" id="IPR012677">
    <property type="entry name" value="Nucleotide-bd_a/b_plait_sf"/>
</dbReference>
<accession>A0A072TZC2</accession>
<keyword evidence="3" id="KW-1185">Reference proteome</keyword>
<gene>
    <name evidence="1" type="ordered locus">MTR_7g053230</name>
</gene>
<evidence type="ECO:0000313" key="3">
    <source>
        <dbReference type="Proteomes" id="UP000002051"/>
    </source>
</evidence>
<dbReference type="EnsemblPlants" id="KEH22536">
    <property type="protein sequence ID" value="KEH22536"/>
    <property type="gene ID" value="MTR_7g053230"/>
</dbReference>
<evidence type="ECO:0000313" key="1">
    <source>
        <dbReference type="EMBL" id="KEH22536.1"/>
    </source>
</evidence>
<reference evidence="1 3" key="2">
    <citation type="journal article" date="2014" name="BMC Genomics">
        <title>An improved genome release (version Mt4.0) for the model legume Medicago truncatula.</title>
        <authorList>
            <person name="Tang H."/>
            <person name="Krishnakumar V."/>
            <person name="Bidwell S."/>
            <person name="Rosen B."/>
            <person name="Chan A."/>
            <person name="Zhou S."/>
            <person name="Gentzbittel L."/>
            <person name="Childs K.L."/>
            <person name="Yandell M."/>
            <person name="Gundlach H."/>
            <person name="Mayer K.F."/>
            <person name="Schwartz D.C."/>
            <person name="Town C.D."/>
        </authorList>
    </citation>
    <scope>GENOME REANNOTATION</scope>
    <source>
        <strain evidence="1">A17</strain>
        <strain evidence="2 3">cv. Jemalong A17</strain>
    </source>
</reference>
<protein>
    <recommendedName>
        <fullName evidence="4">Nucleotide-binding alpha-beta plait domain-containing protein</fullName>
    </recommendedName>
</protein>
<proteinExistence type="predicted"/>
<reference evidence="1 3" key="1">
    <citation type="journal article" date="2011" name="Nature">
        <title>The Medicago genome provides insight into the evolution of rhizobial symbioses.</title>
        <authorList>
            <person name="Young N.D."/>
            <person name="Debelle F."/>
            <person name="Oldroyd G.E."/>
            <person name="Geurts R."/>
            <person name="Cannon S.B."/>
            <person name="Udvardi M.K."/>
            <person name="Benedito V.A."/>
            <person name="Mayer K.F."/>
            <person name="Gouzy J."/>
            <person name="Schoof H."/>
            <person name="Van de Peer Y."/>
            <person name="Proost S."/>
            <person name="Cook D.R."/>
            <person name="Meyers B.C."/>
            <person name="Spannagl M."/>
            <person name="Cheung F."/>
            <person name="De Mita S."/>
            <person name="Krishnakumar V."/>
            <person name="Gundlach H."/>
            <person name="Zhou S."/>
            <person name="Mudge J."/>
            <person name="Bharti A.K."/>
            <person name="Murray J.D."/>
            <person name="Naoumkina M.A."/>
            <person name="Rosen B."/>
            <person name="Silverstein K.A."/>
            <person name="Tang H."/>
            <person name="Rombauts S."/>
            <person name="Zhao P.X."/>
            <person name="Zhou P."/>
            <person name="Barbe V."/>
            <person name="Bardou P."/>
            <person name="Bechner M."/>
            <person name="Bellec A."/>
            <person name="Berger A."/>
            <person name="Berges H."/>
            <person name="Bidwell S."/>
            <person name="Bisseling T."/>
            <person name="Choisne N."/>
            <person name="Couloux A."/>
            <person name="Denny R."/>
            <person name="Deshpande S."/>
            <person name="Dai X."/>
            <person name="Doyle J.J."/>
            <person name="Dudez A.M."/>
            <person name="Farmer A.D."/>
            <person name="Fouteau S."/>
            <person name="Franken C."/>
            <person name="Gibelin C."/>
            <person name="Gish J."/>
            <person name="Goldstein S."/>
            <person name="Gonzalez A.J."/>
            <person name="Green P.J."/>
            <person name="Hallab A."/>
            <person name="Hartog M."/>
            <person name="Hua A."/>
            <person name="Humphray S.J."/>
            <person name="Jeong D.H."/>
            <person name="Jing Y."/>
            <person name="Jocker A."/>
            <person name="Kenton S.M."/>
            <person name="Kim D.J."/>
            <person name="Klee K."/>
            <person name="Lai H."/>
            <person name="Lang C."/>
            <person name="Lin S."/>
            <person name="Macmil S.L."/>
            <person name="Magdelenat G."/>
            <person name="Matthews L."/>
            <person name="McCorrison J."/>
            <person name="Monaghan E.L."/>
            <person name="Mun J.H."/>
            <person name="Najar F.Z."/>
            <person name="Nicholson C."/>
            <person name="Noirot C."/>
            <person name="O'Bleness M."/>
            <person name="Paule C.R."/>
            <person name="Poulain J."/>
            <person name="Prion F."/>
            <person name="Qin B."/>
            <person name="Qu C."/>
            <person name="Retzel E.F."/>
            <person name="Riddle C."/>
            <person name="Sallet E."/>
            <person name="Samain S."/>
            <person name="Samson N."/>
            <person name="Sanders I."/>
            <person name="Saurat O."/>
            <person name="Scarpelli C."/>
            <person name="Schiex T."/>
            <person name="Segurens B."/>
            <person name="Severin A.J."/>
            <person name="Sherrier D.J."/>
            <person name="Shi R."/>
            <person name="Sims S."/>
            <person name="Singer S.R."/>
            <person name="Sinharoy S."/>
            <person name="Sterck L."/>
            <person name="Viollet A."/>
            <person name="Wang B.B."/>
            <person name="Wang K."/>
            <person name="Wang M."/>
            <person name="Wang X."/>
            <person name="Warfsmann J."/>
            <person name="Weissenbach J."/>
            <person name="White D.D."/>
            <person name="White J.D."/>
            <person name="Wiley G.B."/>
            <person name="Wincker P."/>
            <person name="Xing Y."/>
            <person name="Yang L."/>
            <person name="Yao Z."/>
            <person name="Ying F."/>
            <person name="Zhai J."/>
            <person name="Zhou L."/>
            <person name="Zuber A."/>
            <person name="Denarie J."/>
            <person name="Dixon R.A."/>
            <person name="May G.D."/>
            <person name="Schwartz D.C."/>
            <person name="Rogers J."/>
            <person name="Quetier F."/>
            <person name="Town C.D."/>
            <person name="Roe B.A."/>
        </authorList>
    </citation>
    <scope>NUCLEOTIDE SEQUENCE [LARGE SCALE GENOMIC DNA]</scope>
    <source>
        <strain evidence="1">A17</strain>
        <strain evidence="2 3">cv. Jemalong A17</strain>
    </source>
</reference>
<name>A0A072TZC2_MEDTR</name>
<dbReference type="GO" id="GO:0003676">
    <property type="term" value="F:nucleic acid binding"/>
    <property type="evidence" value="ECO:0007669"/>
    <property type="project" value="InterPro"/>
</dbReference>
<dbReference type="Proteomes" id="UP000002051">
    <property type="component" value="Unassembled WGS sequence"/>
</dbReference>
<dbReference type="AlphaFoldDB" id="A0A072TZC2"/>